<name>A0A0S8FVN2_UNCW3</name>
<proteinExistence type="predicted"/>
<feature type="transmembrane region" description="Helical" evidence="2">
    <location>
        <begin position="12"/>
        <end position="33"/>
    </location>
</feature>
<evidence type="ECO:0000313" key="4">
    <source>
        <dbReference type="Proteomes" id="UP000051373"/>
    </source>
</evidence>
<feature type="region of interest" description="Disordered" evidence="1">
    <location>
        <begin position="129"/>
        <end position="153"/>
    </location>
</feature>
<sequence>MKWTVHPAKRNLTKTILSAIFIVAFLVFVGIFYGVFWSLFGLVVLLVSLHSYFFPTSYEAGKDEIVIKSILMTQKRGLREFRQVYVGKNGVLLSPFRRKTFLNRFRGVFLLLPEEREEVLAFLRARVEGSDDDGDDGQSLNQVKDIGEIGGAD</sequence>
<keyword evidence="2" id="KW-1133">Transmembrane helix</keyword>
<organism evidence="3 4">
    <name type="scientific">candidate division WOR_3 bacterium SM23_42</name>
    <dbReference type="NCBI Taxonomy" id="1703779"/>
    <lineage>
        <taxon>Bacteria</taxon>
        <taxon>Bacteria division WOR-3</taxon>
    </lineage>
</organism>
<evidence type="ECO:0000256" key="2">
    <source>
        <dbReference type="SAM" id="Phobius"/>
    </source>
</evidence>
<keyword evidence="2" id="KW-0812">Transmembrane</keyword>
<dbReference type="Proteomes" id="UP000051373">
    <property type="component" value="Unassembled WGS sequence"/>
</dbReference>
<reference evidence="3 4" key="1">
    <citation type="journal article" date="2015" name="Microbiome">
        <title>Genomic resolution of linkages in carbon, nitrogen, and sulfur cycling among widespread estuary sediment bacteria.</title>
        <authorList>
            <person name="Baker B.J."/>
            <person name="Lazar C.S."/>
            <person name="Teske A.P."/>
            <person name="Dick G.J."/>
        </authorList>
    </citation>
    <scope>NUCLEOTIDE SEQUENCE [LARGE SCALE GENOMIC DNA]</scope>
    <source>
        <strain evidence="3">SM23_42</strain>
    </source>
</reference>
<dbReference type="EMBL" id="LJUJ01000001">
    <property type="protein sequence ID" value="KPK64736.1"/>
    <property type="molecule type" value="Genomic_DNA"/>
</dbReference>
<gene>
    <name evidence="3" type="ORF">AMJ83_00665</name>
</gene>
<evidence type="ECO:0000256" key="1">
    <source>
        <dbReference type="SAM" id="MobiDB-lite"/>
    </source>
</evidence>
<protein>
    <submittedName>
        <fullName evidence="3">Uncharacterized protein</fullName>
    </submittedName>
</protein>
<dbReference type="STRING" id="1703779.AMJ83_00665"/>
<comment type="caution">
    <text evidence="3">The sequence shown here is derived from an EMBL/GenBank/DDBJ whole genome shotgun (WGS) entry which is preliminary data.</text>
</comment>
<evidence type="ECO:0000313" key="3">
    <source>
        <dbReference type="EMBL" id="KPK64736.1"/>
    </source>
</evidence>
<accession>A0A0S8FVN2</accession>
<dbReference type="AlphaFoldDB" id="A0A0S8FVN2"/>
<keyword evidence="2" id="KW-0472">Membrane</keyword>